<gene>
    <name evidence="1" type="ORF">UU93_C0004G0021</name>
</gene>
<accession>A0A0G0Y8E2</accession>
<name>A0A0G0Y8E2_9BACT</name>
<proteinExistence type="predicted"/>
<dbReference type="EMBL" id="LCCN01000004">
    <property type="protein sequence ID" value="KKS32974.1"/>
    <property type="molecule type" value="Genomic_DNA"/>
</dbReference>
<dbReference type="STRING" id="1618356.UU93_C0004G0021"/>
<reference evidence="1 2" key="1">
    <citation type="journal article" date="2015" name="Nature">
        <title>rRNA introns, odd ribosomes, and small enigmatic genomes across a large radiation of phyla.</title>
        <authorList>
            <person name="Brown C.T."/>
            <person name="Hug L.A."/>
            <person name="Thomas B.C."/>
            <person name="Sharon I."/>
            <person name="Castelle C.J."/>
            <person name="Singh A."/>
            <person name="Wilkins M.J."/>
            <person name="Williams K.H."/>
            <person name="Banfield J.F."/>
        </authorList>
    </citation>
    <scope>NUCLEOTIDE SEQUENCE [LARGE SCALE GENOMIC DNA]</scope>
</reference>
<dbReference type="Proteomes" id="UP000034160">
    <property type="component" value="Unassembled WGS sequence"/>
</dbReference>
<sequence length="97" mass="11234">MPVWMCLSFREGKKVGWVMLWETLREGRPITTTDECVEFDLAVDRSIDPEETLSNLTQDADMLQRILEDGLRLEDLRDKYLETKEGKLTVEGGADKR</sequence>
<protein>
    <submittedName>
        <fullName evidence="1">Uncharacterized protein</fullName>
    </submittedName>
</protein>
<dbReference type="AlphaFoldDB" id="A0A0G0Y8E2"/>
<evidence type="ECO:0000313" key="1">
    <source>
        <dbReference type="EMBL" id="KKS32974.1"/>
    </source>
</evidence>
<evidence type="ECO:0000313" key="2">
    <source>
        <dbReference type="Proteomes" id="UP000034160"/>
    </source>
</evidence>
<comment type="caution">
    <text evidence="1">The sequence shown here is derived from an EMBL/GenBank/DDBJ whole genome shotgun (WGS) entry which is preliminary data.</text>
</comment>
<dbReference type="PATRIC" id="fig|1618356.3.peg.277"/>
<organism evidence="1 2">
    <name type="scientific">Candidatus Amesbacteria bacterium GW2011_GWA2_42_12</name>
    <dbReference type="NCBI Taxonomy" id="1618356"/>
    <lineage>
        <taxon>Bacteria</taxon>
        <taxon>Candidatus Amesiibacteriota</taxon>
    </lineage>
</organism>